<proteinExistence type="predicted"/>
<evidence type="ECO:0000313" key="2">
    <source>
        <dbReference type="EMBL" id="KDR73750.1"/>
    </source>
</evidence>
<protein>
    <submittedName>
        <fullName evidence="2">Uncharacterized protein</fullName>
    </submittedName>
</protein>
<accession>A0A067SS09</accession>
<organism evidence="2 3">
    <name type="scientific">Galerina marginata (strain CBS 339.88)</name>
    <dbReference type="NCBI Taxonomy" id="685588"/>
    <lineage>
        <taxon>Eukaryota</taxon>
        <taxon>Fungi</taxon>
        <taxon>Dikarya</taxon>
        <taxon>Basidiomycota</taxon>
        <taxon>Agaricomycotina</taxon>
        <taxon>Agaricomycetes</taxon>
        <taxon>Agaricomycetidae</taxon>
        <taxon>Agaricales</taxon>
        <taxon>Agaricineae</taxon>
        <taxon>Strophariaceae</taxon>
        <taxon>Galerina</taxon>
    </lineage>
</organism>
<dbReference type="EMBL" id="KL142385">
    <property type="protein sequence ID" value="KDR73750.1"/>
    <property type="molecule type" value="Genomic_DNA"/>
</dbReference>
<dbReference type="HOGENOM" id="CLU_1660890_0_0_1"/>
<name>A0A067SS09_GALM3</name>
<gene>
    <name evidence="2" type="ORF">GALMADRAFT_631324</name>
</gene>
<keyword evidence="3" id="KW-1185">Reference proteome</keyword>
<reference evidence="3" key="1">
    <citation type="journal article" date="2014" name="Proc. Natl. Acad. Sci. U.S.A.">
        <title>Extensive sampling of basidiomycete genomes demonstrates inadequacy of the white-rot/brown-rot paradigm for wood decay fungi.</title>
        <authorList>
            <person name="Riley R."/>
            <person name="Salamov A.A."/>
            <person name="Brown D.W."/>
            <person name="Nagy L.G."/>
            <person name="Floudas D."/>
            <person name="Held B.W."/>
            <person name="Levasseur A."/>
            <person name="Lombard V."/>
            <person name="Morin E."/>
            <person name="Otillar R."/>
            <person name="Lindquist E.A."/>
            <person name="Sun H."/>
            <person name="LaButti K.M."/>
            <person name="Schmutz J."/>
            <person name="Jabbour D."/>
            <person name="Luo H."/>
            <person name="Baker S.E."/>
            <person name="Pisabarro A.G."/>
            <person name="Walton J.D."/>
            <person name="Blanchette R.A."/>
            <person name="Henrissat B."/>
            <person name="Martin F."/>
            <person name="Cullen D."/>
            <person name="Hibbett D.S."/>
            <person name="Grigoriev I.V."/>
        </authorList>
    </citation>
    <scope>NUCLEOTIDE SEQUENCE [LARGE SCALE GENOMIC DNA]</scope>
    <source>
        <strain evidence="3">CBS 339.88</strain>
    </source>
</reference>
<evidence type="ECO:0000313" key="3">
    <source>
        <dbReference type="Proteomes" id="UP000027222"/>
    </source>
</evidence>
<dbReference type="Proteomes" id="UP000027222">
    <property type="component" value="Unassembled WGS sequence"/>
</dbReference>
<sequence>MNVIPSKLTDSMAVPNGIPVHESGSLNARDWTDIHPVHRSSNLKYQSCARARRGVMSKAKGPSHSLTPSHSSKPPKLVSPSIKPEPRRLISQLPLPRGFVTSQLHWQNEHWHTLHAPMLSWRSLVGHSCMNLEALDALSFIQCIAVRTSASLPIPILKA</sequence>
<feature type="region of interest" description="Disordered" evidence="1">
    <location>
        <begin position="54"/>
        <end position="82"/>
    </location>
</feature>
<dbReference type="AlphaFoldDB" id="A0A067SS09"/>
<evidence type="ECO:0000256" key="1">
    <source>
        <dbReference type="SAM" id="MobiDB-lite"/>
    </source>
</evidence>